<evidence type="ECO:0000256" key="5">
    <source>
        <dbReference type="ARBA" id="ARBA00022490"/>
    </source>
</evidence>
<feature type="domain" description="PCI" evidence="9">
    <location>
        <begin position="227"/>
        <end position="404"/>
    </location>
</feature>
<dbReference type="Proteomes" id="UP000758603">
    <property type="component" value="Unassembled WGS sequence"/>
</dbReference>
<comment type="caution">
    <text evidence="10">The sequence shown here is derived from an EMBL/GenBank/DDBJ whole genome shotgun (WGS) entry which is preliminary data.</text>
</comment>
<accession>A0A9P8UNU8</accession>
<evidence type="ECO:0000256" key="7">
    <source>
        <dbReference type="ARBA" id="ARBA00023242"/>
    </source>
</evidence>
<evidence type="ECO:0000256" key="2">
    <source>
        <dbReference type="ARBA" id="ARBA00004496"/>
    </source>
</evidence>
<keyword evidence="7" id="KW-0539">Nucleus</keyword>
<keyword evidence="6" id="KW-0736">Signalosome</keyword>
<evidence type="ECO:0000256" key="6">
    <source>
        <dbReference type="ARBA" id="ARBA00022790"/>
    </source>
</evidence>
<name>A0A9P8UNU8_9PEZI</name>
<protein>
    <recommendedName>
        <fullName evidence="4">COP9 signalosome complex subunit 3</fullName>
    </recommendedName>
</protein>
<evidence type="ECO:0000256" key="1">
    <source>
        <dbReference type="ARBA" id="ARBA00004123"/>
    </source>
</evidence>
<evidence type="ECO:0000256" key="8">
    <source>
        <dbReference type="SAM" id="MobiDB-lite"/>
    </source>
</evidence>
<dbReference type="InterPro" id="IPR055089">
    <property type="entry name" value="COP9_N"/>
</dbReference>
<dbReference type="EMBL" id="JAGPXC010000003">
    <property type="protein sequence ID" value="KAH6655622.1"/>
    <property type="molecule type" value="Genomic_DNA"/>
</dbReference>
<evidence type="ECO:0000313" key="11">
    <source>
        <dbReference type="Proteomes" id="UP000758603"/>
    </source>
</evidence>
<evidence type="ECO:0000256" key="4">
    <source>
        <dbReference type="ARBA" id="ARBA00014878"/>
    </source>
</evidence>
<keyword evidence="11" id="KW-1185">Reference proteome</keyword>
<dbReference type="InterPro" id="IPR050756">
    <property type="entry name" value="CSN3"/>
</dbReference>
<feature type="region of interest" description="Disordered" evidence="8">
    <location>
        <begin position="450"/>
        <end position="470"/>
    </location>
</feature>
<dbReference type="Pfam" id="PF22788">
    <property type="entry name" value="COP9_hel_rpt"/>
    <property type="match status" value="1"/>
</dbReference>
<keyword evidence="5" id="KW-0963">Cytoplasm</keyword>
<dbReference type="AlphaFoldDB" id="A0A9P8UNU8"/>
<proteinExistence type="inferred from homology"/>
<evidence type="ECO:0000313" key="10">
    <source>
        <dbReference type="EMBL" id="KAH6655622.1"/>
    </source>
</evidence>
<comment type="similarity">
    <text evidence="3">Belongs to the CSN3 family.</text>
</comment>
<dbReference type="GeneID" id="70131413"/>
<dbReference type="RefSeq" id="XP_045959887.1">
    <property type="nucleotide sequence ID" value="XM_046102521.1"/>
</dbReference>
<dbReference type="PROSITE" id="PS50250">
    <property type="entry name" value="PCI"/>
    <property type="match status" value="1"/>
</dbReference>
<dbReference type="GO" id="GO:0006511">
    <property type="term" value="P:ubiquitin-dependent protein catabolic process"/>
    <property type="evidence" value="ECO:0007669"/>
    <property type="project" value="TreeGrafter"/>
</dbReference>
<reference evidence="10" key="1">
    <citation type="journal article" date="2021" name="Nat. Commun.">
        <title>Genetic determinants of endophytism in the Arabidopsis root mycobiome.</title>
        <authorList>
            <person name="Mesny F."/>
            <person name="Miyauchi S."/>
            <person name="Thiergart T."/>
            <person name="Pickel B."/>
            <person name="Atanasova L."/>
            <person name="Karlsson M."/>
            <person name="Huettel B."/>
            <person name="Barry K.W."/>
            <person name="Haridas S."/>
            <person name="Chen C."/>
            <person name="Bauer D."/>
            <person name="Andreopoulos W."/>
            <person name="Pangilinan J."/>
            <person name="LaButti K."/>
            <person name="Riley R."/>
            <person name="Lipzen A."/>
            <person name="Clum A."/>
            <person name="Drula E."/>
            <person name="Henrissat B."/>
            <person name="Kohler A."/>
            <person name="Grigoriev I.V."/>
            <person name="Martin F.M."/>
            <person name="Hacquard S."/>
        </authorList>
    </citation>
    <scope>NUCLEOTIDE SEQUENCE</scope>
    <source>
        <strain evidence="10">MPI-SDFR-AT-0073</strain>
    </source>
</reference>
<dbReference type="PANTHER" id="PTHR10758">
    <property type="entry name" value="26S PROTEASOME NON-ATPASE REGULATORY SUBUNIT 3/COP9 SIGNALOSOME COMPLEX SUBUNIT 3"/>
    <property type="match status" value="1"/>
</dbReference>
<dbReference type="OrthoDB" id="29061at2759"/>
<organism evidence="10 11">
    <name type="scientific">Truncatella angustata</name>
    <dbReference type="NCBI Taxonomy" id="152316"/>
    <lineage>
        <taxon>Eukaryota</taxon>
        <taxon>Fungi</taxon>
        <taxon>Dikarya</taxon>
        <taxon>Ascomycota</taxon>
        <taxon>Pezizomycotina</taxon>
        <taxon>Sordariomycetes</taxon>
        <taxon>Xylariomycetidae</taxon>
        <taxon>Amphisphaeriales</taxon>
        <taxon>Sporocadaceae</taxon>
        <taxon>Truncatella</taxon>
    </lineage>
</organism>
<dbReference type="PANTHER" id="PTHR10758:SF1">
    <property type="entry name" value="COP9 SIGNALOSOME COMPLEX SUBUNIT 3"/>
    <property type="match status" value="1"/>
</dbReference>
<sequence length="486" mass="53294">MDNTASICLGFPPEHPTDTATYEAAVNAHLTQLVKLIGDPSRPLQAQGPQLLKLLDPSLNSLSYLAVLHGLLIPTLPSEREFLLEKLVTFLVCFDARQARYAGQHIRDLLDLVAKGQVLPPSVAVHVLASAILRLDPTGSMLTSTHISLVKLAYGTDTIEPALDVIDKNIVFYPNMGPFKKPAELNDLSLPPTAYIAENTGLTAAVKPPAVLEYDLLRGLMYCSRRDWPKALAALERVVAYPTRDHGISKIMVEAYKKWVLVSLLCNGKPSPSPVSATSATSKAYNTLGKLYREVATIFETDNAADLKRKADVSTKDWLDDGNTGLVQEVLSAYQEWQIINLQHIYTKISISEIRKRTKSAQTGAKLARDEDVQSLIQNMAISGKLNGVIEKNDDGVTFLTFLPSSAALSEIEFANQLAGTAARLKALEPILKVTNERLGTSKEYIRHLAKRKNQDSDKDGDVPMGFGEQIEDENLMDDSLADAVY</sequence>
<dbReference type="InterPro" id="IPR000717">
    <property type="entry name" value="PCI_dom"/>
</dbReference>
<evidence type="ECO:0000259" key="9">
    <source>
        <dbReference type="PROSITE" id="PS50250"/>
    </source>
</evidence>
<dbReference type="GO" id="GO:0005737">
    <property type="term" value="C:cytoplasm"/>
    <property type="evidence" value="ECO:0007669"/>
    <property type="project" value="UniProtKB-SubCell"/>
</dbReference>
<gene>
    <name evidence="10" type="ORF">BKA67DRAFT_561283</name>
</gene>
<evidence type="ECO:0000256" key="3">
    <source>
        <dbReference type="ARBA" id="ARBA00007084"/>
    </source>
</evidence>
<comment type="subcellular location">
    <subcellularLocation>
        <location evidence="2">Cytoplasm</location>
    </subcellularLocation>
    <subcellularLocation>
        <location evidence="1">Nucleus</location>
    </subcellularLocation>
</comment>
<feature type="compositionally biased region" description="Basic and acidic residues" evidence="8">
    <location>
        <begin position="450"/>
        <end position="462"/>
    </location>
</feature>
<dbReference type="GO" id="GO:0008180">
    <property type="term" value="C:COP9 signalosome"/>
    <property type="evidence" value="ECO:0007669"/>
    <property type="project" value="UniProtKB-KW"/>
</dbReference>